<organism evidence="1 2">
    <name type="scientific">Paenibacillus algorifonticola</name>
    <dbReference type="NCBI Taxonomy" id="684063"/>
    <lineage>
        <taxon>Bacteria</taxon>
        <taxon>Bacillati</taxon>
        <taxon>Bacillota</taxon>
        <taxon>Bacilli</taxon>
        <taxon>Bacillales</taxon>
        <taxon>Paenibacillaceae</taxon>
        <taxon>Paenibacillus</taxon>
    </lineage>
</organism>
<dbReference type="AlphaFoldDB" id="A0A1I2A2M8"/>
<proteinExistence type="predicted"/>
<dbReference type="EMBL" id="FONN01000002">
    <property type="protein sequence ID" value="SFE38046.1"/>
    <property type="molecule type" value="Genomic_DNA"/>
</dbReference>
<dbReference type="Proteomes" id="UP000183410">
    <property type="component" value="Unassembled WGS sequence"/>
</dbReference>
<evidence type="ECO:0000313" key="2">
    <source>
        <dbReference type="Proteomes" id="UP000183410"/>
    </source>
</evidence>
<keyword evidence="2" id="KW-1185">Reference proteome</keyword>
<gene>
    <name evidence="1" type="ORF">SAMN04487969_102250</name>
</gene>
<sequence length="98" mass="10831">MKTGMDRSARSCKGCDDSYTVTEAQIQRILAAPMFQSSERCVDDEVYAARLRECGSCPKLMSGTTCIVCGCIVQISAKYKEKSCPNPNDVRWRSVASH</sequence>
<dbReference type="RefSeq" id="WP_231594156.1">
    <property type="nucleotide sequence ID" value="NZ_FONN01000002.1"/>
</dbReference>
<protein>
    <submittedName>
        <fullName evidence="1">Uncharacterized protein</fullName>
    </submittedName>
</protein>
<name>A0A1I2A2M8_9BACL</name>
<reference evidence="2" key="1">
    <citation type="submission" date="2016-10" db="EMBL/GenBank/DDBJ databases">
        <authorList>
            <person name="Varghese N."/>
            <person name="Submissions S."/>
        </authorList>
    </citation>
    <scope>NUCLEOTIDE SEQUENCE [LARGE SCALE GENOMIC DNA]</scope>
    <source>
        <strain evidence="2">CGMCC 1.10223</strain>
    </source>
</reference>
<evidence type="ECO:0000313" key="1">
    <source>
        <dbReference type="EMBL" id="SFE38046.1"/>
    </source>
</evidence>
<accession>A0A1I2A2M8</accession>